<accession>A0A0F3RPR9</accession>
<sequence length="70" mass="7851">MKLLVILLTMVVPALIVGGTLWAIIGWSLSGWLMAVVAFGGLLVGTLMSFILYWFLWRRPMVDDDDDSEH</sequence>
<reference evidence="2 5" key="2">
    <citation type="submission" date="2019-07" db="EMBL/GenBank/DDBJ databases">
        <title>Whole genome shotgun sequence of Lactobacillus spicheri NBRC 107155.</title>
        <authorList>
            <person name="Hosoyama A."/>
            <person name="Uohara A."/>
            <person name="Ohji S."/>
            <person name="Ichikawa N."/>
        </authorList>
    </citation>
    <scope>NUCLEOTIDE SEQUENCE [LARGE SCALE GENOMIC DNA]</scope>
    <source>
        <strain evidence="2 5">NBRC 107155</strain>
    </source>
</reference>
<dbReference type="EMBL" id="BJZI01000006">
    <property type="protein sequence ID" value="GEO66088.1"/>
    <property type="molecule type" value="Genomic_DNA"/>
</dbReference>
<name>A0A0F3RPR9_9LACO</name>
<reference evidence="3 4" key="1">
    <citation type="submission" date="2015-03" db="EMBL/GenBank/DDBJ databases">
        <authorList>
            <person name="Zheng J."/>
            <person name="Ganezle M."/>
        </authorList>
    </citation>
    <scope>NUCLEOTIDE SEQUENCE [LARGE SCALE GENOMIC DNA]</scope>
    <source>
        <strain evidence="3 4">LP38</strain>
    </source>
</reference>
<dbReference type="PATRIC" id="fig|216463.3.peg.1377"/>
<evidence type="ECO:0000313" key="4">
    <source>
        <dbReference type="Proteomes" id="UP000033491"/>
    </source>
</evidence>
<feature type="transmembrane region" description="Helical" evidence="1">
    <location>
        <begin position="33"/>
        <end position="56"/>
    </location>
</feature>
<keyword evidence="1" id="KW-0812">Transmembrane</keyword>
<dbReference type="EMBL" id="JZCR01000023">
    <property type="protein sequence ID" value="KJW12023.1"/>
    <property type="molecule type" value="Genomic_DNA"/>
</dbReference>
<evidence type="ECO:0000313" key="5">
    <source>
        <dbReference type="Proteomes" id="UP000321691"/>
    </source>
</evidence>
<dbReference type="RefSeq" id="WP_045808060.1">
    <property type="nucleotide sequence ID" value="NZ_BJZI01000006.1"/>
</dbReference>
<dbReference type="OrthoDB" id="2326952at2"/>
<dbReference type="Proteomes" id="UP000321691">
    <property type="component" value="Unassembled WGS sequence"/>
</dbReference>
<organism evidence="3 4">
    <name type="scientific">Levilactobacillus spicheri</name>
    <dbReference type="NCBI Taxonomy" id="216463"/>
    <lineage>
        <taxon>Bacteria</taxon>
        <taxon>Bacillati</taxon>
        <taxon>Bacillota</taxon>
        <taxon>Bacilli</taxon>
        <taxon>Lactobacillales</taxon>
        <taxon>Lactobacillaceae</taxon>
        <taxon>Levilactobacillus</taxon>
    </lineage>
</organism>
<evidence type="ECO:0000313" key="2">
    <source>
        <dbReference type="EMBL" id="GEO66088.1"/>
    </source>
</evidence>
<keyword evidence="5" id="KW-1185">Reference proteome</keyword>
<dbReference type="STRING" id="216463.VC81_10650"/>
<comment type="caution">
    <text evidence="3">The sequence shown here is derived from an EMBL/GenBank/DDBJ whole genome shotgun (WGS) entry which is preliminary data.</text>
</comment>
<dbReference type="Proteomes" id="UP000033491">
    <property type="component" value="Unassembled WGS sequence"/>
</dbReference>
<proteinExistence type="predicted"/>
<dbReference type="AlphaFoldDB" id="A0A0F3RPR9"/>
<evidence type="ECO:0000256" key="1">
    <source>
        <dbReference type="SAM" id="Phobius"/>
    </source>
</evidence>
<keyword evidence="1" id="KW-1133">Transmembrane helix</keyword>
<gene>
    <name evidence="2" type="ORF">LSP04_05070</name>
    <name evidence="3" type="ORF">VC81_10650</name>
</gene>
<keyword evidence="1" id="KW-0472">Membrane</keyword>
<protein>
    <submittedName>
        <fullName evidence="3">Uncharacterized protein</fullName>
    </submittedName>
</protein>
<evidence type="ECO:0000313" key="3">
    <source>
        <dbReference type="EMBL" id="KJW12023.1"/>
    </source>
</evidence>